<dbReference type="SUPFAM" id="SSF52540">
    <property type="entry name" value="P-loop containing nucleoside triphosphate hydrolases"/>
    <property type="match status" value="1"/>
</dbReference>
<evidence type="ECO:0000256" key="10">
    <source>
        <dbReference type="ARBA" id="ARBA00032441"/>
    </source>
</evidence>
<evidence type="ECO:0000256" key="4">
    <source>
        <dbReference type="ARBA" id="ARBA00022490"/>
    </source>
</evidence>
<keyword evidence="8" id="KW-0067">ATP-binding</keyword>
<dbReference type="OrthoDB" id="9815896at2"/>
<proteinExistence type="inferred from homology"/>
<keyword evidence="6" id="KW-0479">Metal-binding</keyword>
<comment type="similarity">
    <text evidence="2">Belongs to the TsaE family.</text>
</comment>
<evidence type="ECO:0000256" key="2">
    <source>
        <dbReference type="ARBA" id="ARBA00007599"/>
    </source>
</evidence>
<dbReference type="GO" id="GO:0046872">
    <property type="term" value="F:metal ion binding"/>
    <property type="evidence" value="ECO:0007669"/>
    <property type="project" value="UniProtKB-KW"/>
</dbReference>
<evidence type="ECO:0000256" key="7">
    <source>
        <dbReference type="ARBA" id="ARBA00022741"/>
    </source>
</evidence>
<dbReference type="KEGG" id="msyr:CXP39_03090"/>
<keyword evidence="9" id="KW-0460">Magnesium</keyword>
<dbReference type="GO" id="GO:0005524">
    <property type="term" value="F:ATP binding"/>
    <property type="evidence" value="ECO:0007669"/>
    <property type="project" value="UniProtKB-KW"/>
</dbReference>
<gene>
    <name evidence="11" type="ORF">CXP39_03090</name>
</gene>
<dbReference type="RefSeq" id="WP_027048586.1">
    <property type="nucleotide sequence ID" value="NZ_CP025257.1"/>
</dbReference>
<keyword evidence="7" id="KW-0547">Nucleotide-binding</keyword>
<sequence length="141" mass="16282">METIILNDLSATKAFATKMAQDLKRFNQPNYLLLSGDLGAGKTTFSKYLLAELGVTQRVTSPTFVIMNQYHGSNNLKINHVDAYRLSNDAELEMYLEEFEDALNIIEWYENLNLDLKNIKYIKISIQMINENSRKVILERN</sequence>
<evidence type="ECO:0000256" key="9">
    <source>
        <dbReference type="ARBA" id="ARBA00022842"/>
    </source>
</evidence>
<dbReference type="Pfam" id="PF02367">
    <property type="entry name" value="TsaE"/>
    <property type="match status" value="1"/>
</dbReference>
<evidence type="ECO:0000256" key="6">
    <source>
        <dbReference type="ARBA" id="ARBA00022723"/>
    </source>
</evidence>
<keyword evidence="12" id="KW-1185">Reference proteome</keyword>
<evidence type="ECO:0000256" key="5">
    <source>
        <dbReference type="ARBA" id="ARBA00022694"/>
    </source>
</evidence>
<keyword evidence="11" id="KW-0808">Transferase</keyword>
<dbReference type="Proteomes" id="UP000233419">
    <property type="component" value="Chromosome"/>
</dbReference>
<evidence type="ECO:0000256" key="3">
    <source>
        <dbReference type="ARBA" id="ARBA00019010"/>
    </source>
</evidence>
<dbReference type="GO" id="GO:0005737">
    <property type="term" value="C:cytoplasm"/>
    <property type="evidence" value="ECO:0007669"/>
    <property type="project" value="UniProtKB-SubCell"/>
</dbReference>
<organism evidence="11 12">
    <name type="scientific">Mesoplasma syrphidae</name>
    <dbReference type="NCBI Taxonomy" id="225999"/>
    <lineage>
        <taxon>Bacteria</taxon>
        <taxon>Bacillati</taxon>
        <taxon>Mycoplasmatota</taxon>
        <taxon>Mollicutes</taxon>
        <taxon>Entomoplasmatales</taxon>
        <taxon>Entomoplasmataceae</taxon>
        <taxon>Mesoplasma</taxon>
    </lineage>
</organism>
<reference evidence="11 12" key="1">
    <citation type="submission" date="2017-12" db="EMBL/GenBank/DDBJ databases">
        <title>Mesoplasma syrphidae YJS, Complete Genome.</title>
        <authorList>
            <person name="Knight T.F."/>
            <person name="Citino T."/>
            <person name="Rubinstein R."/>
            <person name="Neuschaefer Z."/>
        </authorList>
    </citation>
    <scope>NUCLEOTIDE SEQUENCE [LARGE SCALE GENOMIC DNA]</scope>
    <source>
        <strain evidence="11 12">YJS</strain>
    </source>
</reference>
<dbReference type="AlphaFoldDB" id="A0A2K9BVM4"/>
<protein>
    <recommendedName>
        <fullName evidence="3">tRNA threonylcarbamoyladenosine biosynthesis protein TsaE</fullName>
    </recommendedName>
    <alternativeName>
        <fullName evidence="10">t(6)A37 threonylcarbamoyladenosine biosynthesis protein TsaE</fullName>
    </alternativeName>
</protein>
<name>A0A2K9BVM4_9MOLU</name>
<accession>A0A2K9BVM4</accession>
<dbReference type="GO" id="GO:0002949">
    <property type="term" value="P:tRNA threonylcarbamoyladenosine modification"/>
    <property type="evidence" value="ECO:0007669"/>
    <property type="project" value="InterPro"/>
</dbReference>
<dbReference type="PANTHER" id="PTHR33540">
    <property type="entry name" value="TRNA THREONYLCARBAMOYLADENOSINE BIOSYNTHESIS PROTEIN TSAE"/>
    <property type="match status" value="1"/>
</dbReference>
<evidence type="ECO:0000313" key="11">
    <source>
        <dbReference type="EMBL" id="AUF83770.1"/>
    </source>
</evidence>
<evidence type="ECO:0000313" key="12">
    <source>
        <dbReference type="Proteomes" id="UP000233419"/>
    </source>
</evidence>
<dbReference type="Gene3D" id="3.40.50.300">
    <property type="entry name" value="P-loop containing nucleotide triphosphate hydrolases"/>
    <property type="match status" value="1"/>
</dbReference>
<dbReference type="InterPro" id="IPR027417">
    <property type="entry name" value="P-loop_NTPase"/>
</dbReference>
<dbReference type="InterPro" id="IPR003442">
    <property type="entry name" value="T6A_TsaE"/>
</dbReference>
<evidence type="ECO:0000256" key="8">
    <source>
        <dbReference type="ARBA" id="ARBA00022840"/>
    </source>
</evidence>
<dbReference type="EMBL" id="CP025257">
    <property type="protein sequence ID" value="AUF83770.1"/>
    <property type="molecule type" value="Genomic_DNA"/>
</dbReference>
<keyword evidence="4" id="KW-0963">Cytoplasm</keyword>
<evidence type="ECO:0000256" key="1">
    <source>
        <dbReference type="ARBA" id="ARBA00004496"/>
    </source>
</evidence>
<dbReference type="NCBIfam" id="TIGR00150">
    <property type="entry name" value="T6A_YjeE"/>
    <property type="match status" value="1"/>
</dbReference>
<keyword evidence="5" id="KW-0819">tRNA processing</keyword>
<comment type="subcellular location">
    <subcellularLocation>
        <location evidence="1">Cytoplasm</location>
    </subcellularLocation>
</comment>
<dbReference type="PANTHER" id="PTHR33540:SF2">
    <property type="entry name" value="TRNA THREONYLCARBAMOYLADENOSINE BIOSYNTHESIS PROTEIN TSAE"/>
    <property type="match status" value="1"/>
</dbReference>
<dbReference type="GO" id="GO:0016740">
    <property type="term" value="F:transferase activity"/>
    <property type="evidence" value="ECO:0007669"/>
    <property type="project" value="UniProtKB-KW"/>
</dbReference>